<comment type="caution">
    <text evidence="1">The sequence shown here is derived from an EMBL/GenBank/DDBJ whole genome shotgun (WGS) entry which is preliminary data.</text>
</comment>
<keyword evidence="2" id="KW-1185">Reference proteome</keyword>
<dbReference type="Proteomes" id="UP001595693">
    <property type="component" value="Unassembled WGS sequence"/>
</dbReference>
<evidence type="ECO:0008006" key="3">
    <source>
        <dbReference type="Google" id="ProtNLM"/>
    </source>
</evidence>
<name>A0ABV8DKR4_9BURK</name>
<gene>
    <name evidence="1" type="ORF">ACFOW3_29150</name>
</gene>
<proteinExistence type="predicted"/>
<dbReference type="RefSeq" id="WP_055396121.1">
    <property type="nucleotide sequence ID" value="NZ_JAMXAX010000092.1"/>
</dbReference>
<reference evidence="2" key="1">
    <citation type="journal article" date="2019" name="Int. J. Syst. Evol. Microbiol.">
        <title>The Global Catalogue of Microorganisms (GCM) 10K type strain sequencing project: providing services to taxonomists for standard genome sequencing and annotation.</title>
        <authorList>
            <consortium name="The Broad Institute Genomics Platform"/>
            <consortium name="The Broad Institute Genome Sequencing Center for Infectious Disease"/>
            <person name="Wu L."/>
            <person name="Ma J."/>
        </authorList>
    </citation>
    <scope>NUCLEOTIDE SEQUENCE [LARGE SCALE GENOMIC DNA]</scope>
    <source>
        <strain evidence="2">CCUG 2113</strain>
    </source>
</reference>
<sequence length="395" mass="42990">MSPVLIGLVLLVVLLVLNVQATRQIVRTGLQGFRKTMLTGGVWVLPFLGAWLVKIHLQSAAVPAPGESGAGEAEPAPEHLEAPGVASFDVRGHLQNTQNLPQLDWPALDAWAHGAGNRAPAAVADALNQGRRAWLLHLRDALGTHMHLHEGADCFILSPLEPSVARATARYVTTTRQRIDRLLAGMAHFPVAEKSILLVLDDEDTYYHYVAQFYGSDGEFARSGGMFIHFGCPHFVVVAADLAAIEPVIAHEMTHSALAHLHLPTWLDEGLAVNTERRLKGAPPAQHTPAQLHHLHQRFWTPERMQEFWAGTSFQRTDDGNLLSYELARILVDHMARDWAAFTAFVTTAQRRDAGAQAAVEVLSVDLGSSVGALLDIVDNEGWAPDPARWGGAAA</sequence>
<evidence type="ECO:0000313" key="1">
    <source>
        <dbReference type="EMBL" id="MFC3938694.1"/>
    </source>
</evidence>
<dbReference type="EMBL" id="JBHSAJ010000185">
    <property type="protein sequence ID" value="MFC3938694.1"/>
    <property type="molecule type" value="Genomic_DNA"/>
</dbReference>
<accession>A0ABV8DKR4</accession>
<evidence type="ECO:0000313" key="2">
    <source>
        <dbReference type="Proteomes" id="UP001595693"/>
    </source>
</evidence>
<organism evidence="1 2">
    <name type="scientific">Acidovorax facilis</name>
    <dbReference type="NCBI Taxonomy" id="12917"/>
    <lineage>
        <taxon>Bacteria</taxon>
        <taxon>Pseudomonadati</taxon>
        <taxon>Pseudomonadota</taxon>
        <taxon>Betaproteobacteria</taxon>
        <taxon>Burkholderiales</taxon>
        <taxon>Comamonadaceae</taxon>
        <taxon>Acidovorax</taxon>
    </lineage>
</organism>
<protein>
    <recommendedName>
        <fullName evidence="3">DUF1570 domain-containing protein</fullName>
    </recommendedName>
</protein>